<keyword evidence="5" id="KW-1185">Reference proteome</keyword>
<dbReference type="InterPro" id="IPR004312">
    <property type="entry name" value="ATHILA_Orf1_C"/>
</dbReference>
<dbReference type="Pfam" id="PF03078">
    <property type="entry name" value="ATHILA"/>
    <property type="match status" value="1"/>
</dbReference>
<dbReference type="AlphaFoldDB" id="A0AAV0G720"/>
<reference evidence="4" key="1">
    <citation type="submission" date="2022-07" db="EMBL/GenBank/DDBJ databases">
        <authorList>
            <person name="Macas J."/>
            <person name="Novak P."/>
            <person name="Neumann P."/>
        </authorList>
    </citation>
    <scope>NUCLEOTIDE SEQUENCE</scope>
</reference>
<evidence type="ECO:0000313" key="4">
    <source>
        <dbReference type="EMBL" id="CAH9143523.1"/>
    </source>
</evidence>
<evidence type="ECO:0000256" key="1">
    <source>
        <dbReference type="SAM" id="Coils"/>
    </source>
</evidence>
<dbReference type="Proteomes" id="UP001152523">
    <property type="component" value="Unassembled WGS sequence"/>
</dbReference>
<comment type="caution">
    <text evidence="4">The sequence shown here is derived from an EMBL/GenBank/DDBJ whole genome shotgun (WGS) entry which is preliminary data.</text>
</comment>
<accession>A0AAV0G720</accession>
<feature type="coiled-coil region" evidence="1">
    <location>
        <begin position="366"/>
        <end position="393"/>
    </location>
</feature>
<gene>
    <name evidence="4" type="ORF">CEPIT_LOCUS40724</name>
</gene>
<evidence type="ECO:0000256" key="2">
    <source>
        <dbReference type="SAM" id="MobiDB-lite"/>
    </source>
</evidence>
<keyword evidence="1" id="KW-0175">Coiled coil</keyword>
<organism evidence="4 5">
    <name type="scientific">Cuscuta epithymum</name>
    <dbReference type="NCBI Taxonomy" id="186058"/>
    <lineage>
        <taxon>Eukaryota</taxon>
        <taxon>Viridiplantae</taxon>
        <taxon>Streptophyta</taxon>
        <taxon>Embryophyta</taxon>
        <taxon>Tracheophyta</taxon>
        <taxon>Spermatophyta</taxon>
        <taxon>Magnoliopsida</taxon>
        <taxon>eudicotyledons</taxon>
        <taxon>Gunneridae</taxon>
        <taxon>Pentapetalae</taxon>
        <taxon>asterids</taxon>
        <taxon>lamiids</taxon>
        <taxon>Solanales</taxon>
        <taxon>Convolvulaceae</taxon>
        <taxon>Cuscuteae</taxon>
        <taxon>Cuscuta</taxon>
        <taxon>Cuscuta subgen. Cuscuta</taxon>
    </lineage>
</organism>
<sequence length="501" mass="57724">MAPRKSKASSSRGNRAIPPVSGYENVDLATEAQRESFINQTKREVKQSRFMCLTTLALLWIDTVMHDIFARIGMTRVFDMQYVTYPHLVYEFFSSFAYTKDVDDHANDIITFRLLNENCSLTKREFAQHFGLPWFDEARTYDSLVGYELWKRMTGKPVVDLSKLSVNRVQHPVFRLFLKFCSNCFLGRPNNHHTRIWDVCVLAQAVLPGPDQVDVATILWTHFYNVATSTGPIVMGGLITHLATLYGFIDPGPITSRQLICTEWLVTKTLGLVPSHKTPIGAQVYNWRILPRTSIYLQIPSADVPLDIIDHQIGDGHHYCLPGAIPDHYEEPIHDEDDEAPPLIPEEPPIIPEQPQPQVFHYTPFEQQMLENMAKLNNNYTQLRDEVGLYRTEHRKSIERMEEQRQADWHRYEEDRRRYEEDQRRTYGALYSYVAHQSGFESMANPPPPPHPLGTIRLHGVILEARVPVVEAMMMVMAGITWMRTYTMGEVWAGTRDSAMT</sequence>
<evidence type="ECO:0000313" key="5">
    <source>
        <dbReference type="Proteomes" id="UP001152523"/>
    </source>
</evidence>
<proteinExistence type="predicted"/>
<feature type="region of interest" description="Disordered" evidence="2">
    <location>
        <begin position="1"/>
        <end position="21"/>
    </location>
</feature>
<protein>
    <recommendedName>
        <fullName evidence="3">Arabidopsis retrotransposon Orf1 C-terminal domain-containing protein</fullName>
    </recommendedName>
</protein>
<dbReference type="EMBL" id="CAMAPF010001051">
    <property type="protein sequence ID" value="CAH9143523.1"/>
    <property type="molecule type" value="Genomic_DNA"/>
</dbReference>
<evidence type="ECO:0000259" key="3">
    <source>
        <dbReference type="Pfam" id="PF03078"/>
    </source>
</evidence>
<name>A0AAV0G720_9ASTE</name>
<feature type="domain" description="Arabidopsis retrotransposon Orf1 C-terminal" evidence="3">
    <location>
        <begin position="46"/>
        <end position="206"/>
    </location>
</feature>